<dbReference type="OrthoDB" id="10691662at2759"/>
<organism evidence="2 3">
    <name type="scientific">Halteria grandinella</name>
    <dbReference type="NCBI Taxonomy" id="5974"/>
    <lineage>
        <taxon>Eukaryota</taxon>
        <taxon>Sar</taxon>
        <taxon>Alveolata</taxon>
        <taxon>Ciliophora</taxon>
        <taxon>Intramacronucleata</taxon>
        <taxon>Spirotrichea</taxon>
        <taxon>Stichotrichia</taxon>
        <taxon>Sporadotrichida</taxon>
        <taxon>Halteriidae</taxon>
        <taxon>Halteria</taxon>
    </lineage>
</organism>
<feature type="compositionally biased region" description="Basic residues" evidence="1">
    <location>
        <begin position="10"/>
        <end position="20"/>
    </location>
</feature>
<dbReference type="Proteomes" id="UP000785679">
    <property type="component" value="Unassembled WGS sequence"/>
</dbReference>
<protein>
    <submittedName>
        <fullName evidence="2">Uncharacterized protein</fullName>
    </submittedName>
</protein>
<sequence length="347" mass="40652">MASSYSPQRLLKRDRSSKRSLSRDKPELQKQSLKFRSTYSKKDFQIAEEIISEAEKIKVKANNKKGSQQAQHSKMLSLSDIIEGYNKVMAKIGIDTNRENRYYSMMVKLSINQKGKTWREALNLEYKVLIYEEIIHIEELNERCRNQVQQTHQAKKVPLPVDSGLYSKSKAKSWQIVPFLVHSTWKSDNDIFKFHHRSKRPSDIHCSRQRQIRDLIWDRLSPPGEKFKIILQSNYRQTTVSDNRGRVSLPQHNFAREHFPQPLNTRAVLQKEKKRKGSAVLGQDNLKDCLRIYFCLFNEARTYPKSISKMEILCFNNQACCPGQREIYKPLVPSVRTQPISHDEEIL</sequence>
<reference evidence="2" key="1">
    <citation type="submission" date="2019-06" db="EMBL/GenBank/DDBJ databases">
        <authorList>
            <person name="Zheng W."/>
        </authorList>
    </citation>
    <scope>NUCLEOTIDE SEQUENCE</scope>
    <source>
        <strain evidence="2">QDHG01</strain>
    </source>
</reference>
<evidence type="ECO:0000256" key="1">
    <source>
        <dbReference type="SAM" id="MobiDB-lite"/>
    </source>
</evidence>
<accession>A0A8J8NFP4</accession>
<evidence type="ECO:0000313" key="3">
    <source>
        <dbReference type="Proteomes" id="UP000785679"/>
    </source>
</evidence>
<evidence type="ECO:0000313" key="2">
    <source>
        <dbReference type="EMBL" id="TNV73510.1"/>
    </source>
</evidence>
<dbReference type="AlphaFoldDB" id="A0A8J8NFP4"/>
<feature type="region of interest" description="Disordered" evidence="1">
    <location>
        <begin position="1"/>
        <end position="28"/>
    </location>
</feature>
<dbReference type="EMBL" id="RRYP01018738">
    <property type="protein sequence ID" value="TNV73510.1"/>
    <property type="molecule type" value="Genomic_DNA"/>
</dbReference>
<name>A0A8J8NFP4_HALGN</name>
<comment type="caution">
    <text evidence="2">The sequence shown here is derived from an EMBL/GenBank/DDBJ whole genome shotgun (WGS) entry which is preliminary data.</text>
</comment>
<proteinExistence type="predicted"/>
<gene>
    <name evidence="2" type="ORF">FGO68_gene12488</name>
</gene>
<keyword evidence="3" id="KW-1185">Reference proteome</keyword>